<dbReference type="InterPro" id="IPR011257">
    <property type="entry name" value="DNA_glycosylase"/>
</dbReference>
<keyword evidence="2" id="KW-1185">Reference proteome</keyword>
<evidence type="ECO:0000313" key="2">
    <source>
        <dbReference type="Proteomes" id="UP000315252"/>
    </source>
</evidence>
<accession>A0A545TFB5</accession>
<dbReference type="PANTHER" id="PTHR30037:SF3">
    <property type="entry name" value="BLR0857 PROTEIN"/>
    <property type="match status" value="1"/>
</dbReference>
<dbReference type="GO" id="GO:0008725">
    <property type="term" value="F:DNA-3-methyladenine glycosylase activity"/>
    <property type="evidence" value="ECO:0007669"/>
    <property type="project" value="InterPro"/>
</dbReference>
<dbReference type="Pfam" id="PF03352">
    <property type="entry name" value="Adenine_glyco"/>
    <property type="match status" value="1"/>
</dbReference>
<gene>
    <name evidence="1" type="ORF">FKG95_23380</name>
</gene>
<dbReference type="InterPro" id="IPR052891">
    <property type="entry name" value="DNA-3mA_glycosylase"/>
</dbReference>
<comment type="caution">
    <text evidence="1">The sequence shown here is derived from an EMBL/GenBank/DDBJ whole genome shotgun (WGS) entry which is preliminary data.</text>
</comment>
<protein>
    <submittedName>
        <fullName evidence="1">3-methyladenine DNA glycosylase</fullName>
    </submittedName>
</protein>
<evidence type="ECO:0000313" key="1">
    <source>
        <dbReference type="EMBL" id="TQV75856.1"/>
    </source>
</evidence>
<dbReference type="SUPFAM" id="SSF48150">
    <property type="entry name" value="DNA-glycosylase"/>
    <property type="match status" value="1"/>
</dbReference>
<proteinExistence type="predicted"/>
<reference evidence="1 2" key="1">
    <citation type="submission" date="2019-06" db="EMBL/GenBank/DDBJ databases">
        <title>Whole genome sequence for Rhodospirillaceae sp. R148.</title>
        <authorList>
            <person name="Wang G."/>
        </authorList>
    </citation>
    <scope>NUCLEOTIDE SEQUENCE [LARGE SCALE GENOMIC DNA]</scope>
    <source>
        <strain evidence="1 2">R148</strain>
    </source>
</reference>
<dbReference type="OrthoDB" id="9795156at2"/>
<dbReference type="PANTHER" id="PTHR30037">
    <property type="entry name" value="DNA-3-METHYLADENINE GLYCOSYLASE 1"/>
    <property type="match status" value="1"/>
</dbReference>
<dbReference type="RefSeq" id="WP_142898843.1">
    <property type="nucleotide sequence ID" value="NZ_ML660060.1"/>
</dbReference>
<dbReference type="Gene3D" id="1.10.340.30">
    <property type="entry name" value="Hypothetical protein, domain 2"/>
    <property type="match status" value="1"/>
</dbReference>
<name>A0A545TFB5_9PROT</name>
<organism evidence="1 2">
    <name type="scientific">Denitrobaculum tricleocarpae</name>
    <dbReference type="NCBI Taxonomy" id="2591009"/>
    <lineage>
        <taxon>Bacteria</taxon>
        <taxon>Pseudomonadati</taxon>
        <taxon>Pseudomonadota</taxon>
        <taxon>Alphaproteobacteria</taxon>
        <taxon>Rhodospirillales</taxon>
        <taxon>Rhodospirillaceae</taxon>
        <taxon>Denitrobaculum</taxon>
    </lineage>
</organism>
<dbReference type="GO" id="GO:0006284">
    <property type="term" value="P:base-excision repair"/>
    <property type="evidence" value="ECO:0007669"/>
    <property type="project" value="InterPro"/>
</dbReference>
<dbReference type="InterPro" id="IPR005019">
    <property type="entry name" value="Adenine_glyco"/>
</dbReference>
<dbReference type="EMBL" id="VHSH01000009">
    <property type="protein sequence ID" value="TQV75856.1"/>
    <property type="molecule type" value="Genomic_DNA"/>
</dbReference>
<dbReference type="Proteomes" id="UP000315252">
    <property type="component" value="Unassembled WGS sequence"/>
</dbReference>
<dbReference type="AlphaFoldDB" id="A0A545TFB5"/>
<sequence>MRSYDEIFELAAGRKGGCGVLEDLLSKPKSADVLAKLGDDRWLAGMTRSVFQAGFNWKVIEKKWPGFEEAFESFDPRRWSLMSDEDLDRLVKDTRIVRNAVKILSVRDNAIFLTDLAREHGTAAKCLGNWPPDDYIGLLELLKKRGGRLGGTTAQCFLRQIGKDSFVLSKDVVTALIREGVVEKTPGSKSSMRAVQDAFNTWSRESGRSLTEISRTLAMSVES</sequence>